<dbReference type="InterPro" id="IPR003439">
    <property type="entry name" value="ABC_transporter-like_ATP-bd"/>
</dbReference>
<dbReference type="InterPro" id="IPR011527">
    <property type="entry name" value="ABC1_TM_dom"/>
</dbReference>
<feature type="transmembrane region" description="Helical" evidence="10">
    <location>
        <begin position="726"/>
        <end position="747"/>
    </location>
</feature>
<dbReference type="InterPro" id="IPR039421">
    <property type="entry name" value="Type_1_exporter"/>
</dbReference>
<dbReference type="SUPFAM" id="SSF90123">
    <property type="entry name" value="ABC transporter transmembrane region"/>
    <property type="match status" value="2"/>
</dbReference>
<dbReference type="GO" id="GO:0005886">
    <property type="term" value="C:plasma membrane"/>
    <property type="evidence" value="ECO:0007669"/>
    <property type="project" value="UniProtKB-SubCell"/>
</dbReference>
<evidence type="ECO:0000313" key="13">
    <source>
        <dbReference type="EMBL" id="CAA9237661.1"/>
    </source>
</evidence>
<keyword evidence="6 13" id="KW-0067">ATP-binding</keyword>
<dbReference type="PROSITE" id="PS50929">
    <property type="entry name" value="ABC_TM1F"/>
    <property type="match status" value="2"/>
</dbReference>
<gene>
    <name evidence="13" type="ORF">AVDCRST_MAG10-1435</name>
</gene>
<dbReference type="SMART" id="SM00382">
    <property type="entry name" value="AAA"/>
    <property type="match status" value="2"/>
</dbReference>
<dbReference type="GO" id="GO:0005524">
    <property type="term" value="F:ATP binding"/>
    <property type="evidence" value="ECO:0007669"/>
    <property type="project" value="UniProtKB-KW"/>
</dbReference>
<dbReference type="EMBL" id="CADCTB010000096">
    <property type="protein sequence ID" value="CAA9237661.1"/>
    <property type="molecule type" value="Genomic_DNA"/>
</dbReference>
<dbReference type="InterPro" id="IPR027417">
    <property type="entry name" value="P-loop_NTPase"/>
</dbReference>
<dbReference type="Pfam" id="PF00664">
    <property type="entry name" value="ABC_membrane"/>
    <property type="match status" value="2"/>
</dbReference>
<feature type="domain" description="ABC transporter" evidence="11">
    <location>
        <begin position="1007"/>
        <end position="1242"/>
    </location>
</feature>
<comment type="subcellular location">
    <subcellularLocation>
        <location evidence="1">Cell membrane</location>
        <topology evidence="1">Multi-pass membrane protein</topology>
    </subcellularLocation>
</comment>
<evidence type="ECO:0000256" key="2">
    <source>
        <dbReference type="ARBA" id="ARBA00022448"/>
    </source>
</evidence>
<dbReference type="PROSITE" id="PS50893">
    <property type="entry name" value="ABC_TRANSPORTER_2"/>
    <property type="match status" value="2"/>
</dbReference>
<evidence type="ECO:0000256" key="5">
    <source>
        <dbReference type="ARBA" id="ARBA00022741"/>
    </source>
</evidence>
<feature type="transmembrane region" description="Helical" evidence="10">
    <location>
        <begin position="242"/>
        <end position="266"/>
    </location>
</feature>
<dbReference type="InterPro" id="IPR003593">
    <property type="entry name" value="AAA+_ATPase"/>
</dbReference>
<dbReference type="CDD" id="cd18546">
    <property type="entry name" value="ABC_6TM_Rv0194_D2_like"/>
    <property type="match status" value="1"/>
</dbReference>
<dbReference type="InterPro" id="IPR017871">
    <property type="entry name" value="ABC_transporter-like_CS"/>
</dbReference>
<evidence type="ECO:0000256" key="7">
    <source>
        <dbReference type="ARBA" id="ARBA00022989"/>
    </source>
</evidence>
<evidence type="ECO:0000256" key="8">
    <source>
        <dbReference type="ARBA" id="ARBA00023136"/>
    </source>
</evidence>
<evidence type="ECO:0000256" key="10">
    <source>
        <dbReference type="SAM" id="Phobius"/>
    </source>
</evidence>
<keyword evidence="3" id="KW-1003">Cell membrane</keyword>
<feature type="transmembrane region" description="Helical" evidence="10">
    <location>
        <begin position="806"/>
        <end position="824"/>
    </location>
</feature>
<dbReference type="Gene3D" id="3.40.50.300">
    <property type="entry name" value="P-loop containing nucleotide triphosphate hydrolases"/>
    <property type="match status" value="2"/>
</dbReference>
<evidence type="ECO:0000259" key="12">
    <source>
        <dbReference type="PROSITE" id="PS50929"/>
    </source>
</evidence>
<feature type="transmembrane region" description="Helical" evidence="10">
    <location>
        <begin position="914"/>
        <end position="936"/>
    </location>
</feature>
<evidence type="ECO:0000256" key="1">
    <source>
        <dbReference type="ARBA" id="ARBA00004651"/>
    </source>
</evidence>
<evidence type="ECO:0000259" key="11">
    <source>
        <dbReference type="PROSITE" id="PS50893"/>
    </source>
</evidence>
<dbReference type="PANTHER" id="PTHR43394:SF1">
    <property type="entry name" value="ATP-BINDING CASSETTE SUB-FAMILY B MEMBER 10, MITOCHONDRIAL"/>
    <property type="match status" value="1"/>
</dbReference>
<feature type="transmembrane region" description="Helical" evidence="10">
    <location>
        <begin position="688"/>
        <end position="706"/>
    </location>
</feature>
<feature type="transmembrane region" description="Helical" evidence="10">
    <location>
        <begin position="152"/>
        <end position="174"/>
    </location>
</feature>
<keyword evidence="4 10" id="KW-0812">Transmembrane</keyword>
<feature type="transmembrane region" description="Helical" evidence="10">
    <location>
        <begin position="830"/>
        <end position="848"/>
    </location>
</feature>
<dbReference type="SUPFAM" id="SSF52540">
    <property type="entry name" value="P-loop containing nucleoside triphosphate hydrolases"/>
    <property type="match status" value="2"/>
</dbReference>
<sequence length="1254" mass="133606">MSGGWIRRLWPYLMAHRRDMILSFGAAVVGMAVTAFTPVIQKVIVDDVILGGRRSLAPWLALLVAAGLFRFAVAHVRRFVGGRVALSVQFDLRNAIYERLQRLDFARHDDFQTGQLVSRAGSDVGLIQGLLAFLPLASGNLVMVVLSLGVMAVLSPLLTIVSLVVVPAILLIAIRLRDTVFPAAWDAQQRAAEVAGVVDEAVSGVRVVKGFGQEERELLRLAGVSEELFASRLRAVRIQARYASALQAVPALGQVAVLAFGGWLALEGRISLGTFLAFSTYLFQMVGPVRMLSVLTVVAQQARAGAERIFELLDSTPVVVERPDATILPPLTGDIVFDDVTFGYLRSEPVLRGFSLTVAPGETVALVGPSGSGKSTVSLLLPRFYEVQEGSVRIDGVDVRDVTLDSLRRQIGVVFEESFLFSDTVAANIAYGRPDATVDEITAAARAAEAHEFVVALPDGYDTRLGEGGLTLSGGQRQRLALARALLTDPQVLVLDDATSAIDARIEEQIHATLHRVMQGRTTLLVAHRRSTLRLADRIAVVDGGAVVDTGTHEELLARCRLYRLLLAGPGGAIDDVATEEHDEEPAAAGGITPSAWGASPDGTPAPRARASVPSGGDWWAGGGGGGGRGGGGMHGGDRMAMVSATPELLAAVAALPAAVDRPDVDADRESRPDPNFSLGRFLRPYRLALAVGLALVVVDALAALAGPALVRTGLDRGVVAGSSRALWVTTAAFASVVLADWVVVWAQQRYTGRTAERLLYALRIRIFAHLQRLGIDYYEREMAGRIMTRMTTDVESLSTLLQNGLINAVVSGLTLVGVAVVLLVMNPALSLATCAVLVPLVVATIWFRRVSNRAYGTARERIATVNANLQESVSGVRVAQAYGRQDRNITDFREVSKGHLDARMRAQRLVATYFPFVEMLSEVAAAVVLGVGAGLVGDGGLSSGELVAFLLYLNLLFAPIQQLSQVFDTYQQARASVTQIGQLLATTPSVVEPEAAVDPGPLHGAIRFQGVRFRYPGATEEALSGVDLDIRPGESVALVGETGAGKSTVLKLLARFYDPTEGDVLVDGRRLTDLDLGAYRRQLGYVPQEAFLFSGTVRDNIAYGRPGATDAEVEEAARAVGAHPFVAGLPGGYLHPVTERGRSLASGQRQLIALARARLVDPAILLLDEATSTLDLASEARVTDAMRSVAQGRTTLLIAHRLQTAQGADRIVVIDDGRVAEEGTHADLLARGGRYAAMWRAFEGGPPAMAGKV</sequence>
<protein>
    <submittedName>
        <fullName evidence="13">Heterodimeric efflux ABC transporter, permease/ATP-binding subunit 1 / Heterodimeric efflux ABC transporter, permease/ATP-binding subunit 2</fullName>
    </submittedName>
</protein>
<dbReference type="PANTHER" id="PTHR43394">
    <property type="entry name" value="ATP-DEPENDENT PERMEASE MDL1, MITOCHONDRIAL"/>
    <property type="match status" value="1"/>
</dbReference>
<feature type="domain" description="ABC transmembrane type-1" evidence="12">
    <location>
        <begin position="691"/>
        <end position="973"/>
    </location>
</feature>
<organism evidence="13">
    <name type="scientific">uncultured Acidimicrobiales bacterium</name>
    <dbReference type="NCBI Taxonomy" id="310071"/>
    <lineage>
        <taxon>Bacteria</taxon>
        <taxon>Bacillati</taxon>
        <taxon>Actinomycetota</taxon>
        <taxon>Acidimicrobiia</taxon>
        <taxon>Acidimicrobiales</taxon>
        <taxon>environmental samples</taxon>
    </lineage>
</organism>
<dbReference type="GO" id="GO:0016887">
    <property type="term" value="F:ATP hydrolysis activity"/>
    <property type="evidence" value="ECO:0007669"/>
    <property type="project" value="InterPro"/>
</dbReference>
<keyword evidence="5" id="KW-0547">Nucleotide-binding</keyword>
<evidence type="ECO:0000256" key="4">
    <source>
        <dbReference type="ARBA" id="ARBA00022692"/>
    </source>
</evidence>
<feature type="region of interest" description="Disordered" evidence="9">
    <location>
        <begin position="585"/>
        <end position="618"/>
    </location>
</feature>
<feature type="transmembrane region" description="Helical" evidence="10">
    <location>
        <begin position="124"/>
        <end position="146"/>
    </location>
</feature>
<name>A0A6J4I1T8_9ACTN</name>
<dbReference type="CDD" id="cd18543">
    <property type="entry name" value="ABC_6TM_Rv0194_D1_like"/>
    <property type="match status" value="1"/>
</dbReference>
<dbReference type="AlphaFoldDB" id="A0A6J4I1T8"/>
<keyword evidence="7 10" id="KW-1133">Transmembrane helix</keyword>
<evidence type="ECO:0000256" key="6">
    <source>
        <dbReference type="ARBA" id="ARBA00022840"/>
    </source>
</evidence>
<reference evidence="13" key="1">
    <citation type="submission" date="2020-02" db="EMBL/GenBank/DDBJ databases">
        <authorList>
            <person name="Meier V. D."/>
        </authorList>
    </citation>
    <scope>NUCLEOTIDE SEQUENCE</scope>
    <source>
        <strain evidence="13">AVDCRST_MAG10</strain>
    </source>
</reference>
<proteinExistence type="predicted"/>
<feature type="transmembrane region" description="Helical" evidence="10">
    <location>
        <begin position="21"/>
        <end position="44"/>
    </location>
</feature>
<feature type="domain" description="ABC transporter" evidence="11">
    <location>
        <begin position="335"/>
        <end position="569"/>
    </location>
</feature>
<evidence type="ECO:0000256" key="9">
    <source>
        <dbReference type="SAM" id="MobiDB-lite"/>
    </source>
</evidence>
<dbReference type="PROSITE" id="PS00211">
    <property type="entry name" value="ABC_TRANSPORTER_1"/>
    <property type="match status" value="1"/>
</dbReference>
<dbReference type="FunFam" id="3.40.50.300:FF:000299">
    <property type="entry name" value="ABC transporter ATP-binding protein/permease"/>
    <property type="match status" value="2"/>
</dbReference>
<accession>A0A6J4I1T8</accession>
<dbReference type="InterPro" id="IPR036640">
    <property type="entry name" value="ABC1_TM_sf"/>
</dbReference>
<feature type="transmembrane region" description="Helical" evidence="10">
    <location>
        <begin position="278"/>
        <end position="299"/>
    </location>
</feature>
<feature type="domain" description="ABC transmembrane type-1" evidence="12">
    <location>
        <begin position="21"/>
        <end position="301"/>
    </location>
</feature>
<dbReference type="Gene3D" id="1.20.1560.10">
    <property type="entry name" value="ABC transporter type 1, transmembrane domain"/>
    <property type="match status" value="2"/>
</dbReference>
<keyword evidence="2" id="KW-0813">Transport</keyword>
<dbReference type="Pfam" id="PF00005">
    <property type="entry name" value="ABC_tran"/>
    <property type="match status" value="2"/>
</dbReference>
<dbReference type="GO" id="GO:0015421">
    <property type="term" value="F:ABC-type oligopeptide transporter activity"/>
    <property type="evidence" value="ECO:0007669"/>
    <property type="project" value="TreeGrafter"/>
</dbReference>
<keyword evidence="8 10" id="KW-0472">Membrane</keyword>
<feature type="transmembrane region" description="Helical" evidence="10">
    <location>
        <begin position="56"/>
        <end position="73"/>
    </location>
</feature>
<evidence type="ECO:0000256" key="3">
    <source>
        <dbReference type="ARBA" id="ARBA00022475"/>
    </source>
</evidence>